<dbReference type="GO" id="GO:0050660">
    <property type="term" value="F:flavin adenine dinucleotide binding"/>
    <property type="evidence" value="ECO:0007669"/>
    <property type="project" value="TreeGrafter"/>
</dbReference>
<sequence length="476" mass="49892">MDANSVQPETRDYDVVVIGAGPAGENVAQYATQHSGLTAVLVEAELVGGECSYYACMPSKALLVPLEIANQADHMHGLEPERLSNEQLLKRRDHWVSHYRDAGQVSWAQGVGLDVVRGAGRLIGERLVQVDGAEPVVLRARQAVVIATGSEPVVPAVYQGIRAWGSRDATGVVEVPGHLAIIGGGVVACEAATWMRALGSQVTMLVRGGSLLPKQEPFARELIAEGLRRQGIEVITGANVSSCTRADPQDTGLGHIHGGPVTLHLADGSGPELVADELLVATGRRPQLGNLGLDAVGLSAQDITGGSTPEWLYAVGDASGGALLTHMGKYQARVIGERIAARAAGRTPDTVPESVPVPQVIFTEPQLAHTGLTEAQARAAGIDVAVTAVDYNTVAGASLLRDDLVGRANLVIDRARKVMVGATFVGPEVGELIHGATIAIVAATPIPLLRHAVPSYPTASELWLRLIEALPKEVLH</sequence>
<organism evidence="9">
    <name type="scientific">Propionibacterium freudenreichii subsp. freudenreichii</name>
    <dbReference type="NCBI Taxonomy" id="66712"/>
    <lineage>
        <taxon>Bacteria</taxon>
        <taxon>Bacillati</taxon>
        <taxon>Actinomycetota</taxon>
        <taxon>Actinomycetes</taxon>
        <taxon>Propionibacteriales</taxon>
        <taxon>Propionibacteriaceae</taxon>
        <taxon>Propionibacterium</taxon>
    </lineage>
</organism>
<keyword evidence="2" id="KW-0285">Flavoprotein</keyword>
<dbReference type="InterPro" id="IPR036188">
    <property type="entry name" value="FAD/NAD-bd_sf"/>
</dbReference>
<feature type="binding site" evidence="5">
    <location>
        <position position="317"/>
    </location>
    <ligand>
        <name>FAD</name>
        <dbReference type="ChEBI" id="CHEBI:57692"/>
    </ligand>
</feature>
<feature type="domain" description="Pyridine nucleotide-disulphide oxidoreductase dimerisation" evidence="7">
    <location>
        <begin position="357"/>
        <end position="463"/>
    </location>
</feature>
<feature type="binding site" evidence="5">
    <location>
        <position position="120"/>
    </location>
    <ligand>
        <name>FAD</name>
        <dbReference type="ChEBI" id="CHEBI:57692"/>
    </ligand>
</feature>
<keyword evidence="9" id="KW-0560">Oxidoreductase</keyword>
<dbReference type="PRINTS" id="PR00411">
    <property type="entry name" value="PNDRDTASEI"/>
</dbReference>
<keyword evidence="3 5" id="KW-0274">FAD</keyword>
<feature type="domain" description="FAD/NAD(P)-binding" evidence="8">
    <location>
        <begin position="13"/>
        <end position="326"/>
    </location>
</feature>
<dbReference type="PRINTS" id="PR00368">
    <property type="entry name" value="FADPNR"/>
</dbReference>
<feature type="binding site" evidence="5">
    <location>
        <position position="60"/>
    </location>
    <ligand>
        <name>FAD</name>
        <dbReference type="ChEBI" id="CHEBI:57692"/>
    </ligand>
</feature>
<dbReference type="Gene3D" id="3.30.390.30">
    <property type="match status" value="1"/>
</dbReference>
<dbReference type="PANTHER" id="PTHR22912:SF151">
    <property type="entry name" value="DIHYDROLIPOYL DEHYDROGENASE, MITOCHONDRIAL"/>
    <property type="match status" value="1"/>
</dbReference>
<gene>
    <name evidence="9" type="primary">lpdB</name>
    <name evidence="9" type="ORF">PFCIRM138_09910</name>
</gene>
<name>A0A0B7NVN2_PROFF</name>
<dbReference type="InterPro" id="IPR050151">
    <property type="entry name" value="Class-I_Pyr_Nuc-Dis_Oxidored"/>
</dbReference>
<dbReference type="InterPro" id="IPR023753">
    <property type="entry name" value="FAD/NAD-binding_dom"/>
</dbReference>
<dbReference type="SUPFAM" id="SSF51905">
    <property type="entry name" value="FAD/NAD(P)-binding domain"/>
    <property type="match status" value="1"/>
</dbReference>
<dbReference type="InterPro" id="IPR001100">
    <property type="entry name" value="Pyr_nuc-diS_OxRdtase"/>
</dbReference>
<dbReference type="Pfam" id="PF07992">
    <property type="entry name" value="Pyr_redox_2"/>
    <property type="match status" value="1"/>
</dbReference>
<comment type="cofactor">
    <cofactor evidence="5">
        <name>FAD</name>
        <dbReference type="ChEBI" id="CHEBI:57692"/>
    </cofactor>
    <text evidence="5">Binds 1 FAD per subunit.</text>
</comment>
<keyword evidence="5" id="KW-0547">Nucleotide-binding</keyword>
<dbReference type="EMBL" id="LM676425">
    <property type="protein sequence ID" value="CEP26786.1"/>
    <property type="molecule type" value="Genomic_DNA"/>
</dbReference>
<evidence type="ECO:0000259" key="8">
    <source>
        <dbReference type="Pfam" id="PF07992"/>
    </source>
</evidence>
<feature type="binding site" evidence="5">
    <location>
        <begin position="148"/>
        <end position="150"/>
    </location>
    <ligand>
        <name>FAD</name>
        <dbReference type="ChEBI" id="CHEBI:57692"/>
    </ligand>
</feature>
<evidence type="ECO:0000256" key="4">
    <source>
        <dbReference type="ARBA" id="ARBA00023027"/>
    </source>
</evidence>
<accession>A0A0B7NVN2</accession>
<comment type="similarity">
    <text evidence="1">Belongs to the class-I pyridine nucleotide-disulfide oxidoreductase family.</text>
</comment>
<dbReference type="EC" id="1.8.1.4" evidence="9"/>
<dbReference type="PIRSF" id="PIRSF000350">
    <property type="entry name" value="Mercury_reductase_MerA"/>
    <property type="match status" value="1"/>
</dbReference>
<dbReference type="Pfam" id="PF02852">
    <property type="entry name" value="Pyr_redox_dim"/>
    <property type="match status" value="1"/>
</dbReference>
<dbReference type="Gene3D" id="3.50.50.60">
    <property type="entry name" value="FAD/NAD(P)-binding domain"/>
    <property type="match status" value="2"/>
</dbReference>
<dbReference type="GO" id="GO:0006103">
    <property type="term" value="P:2-oxoglutarate metabolic process"/>
    <property type="evidence" value="ECO:0007669"/>
    <property type="project" value="TreeGrafter"/>
</dbReference>
<evidence type="ECO:0000256" key="1">
    <source>
        <dbReference type="ARBA" id="ARBA00007532"/>
    </source>
</evidence>
<reference evidence="9" key="1">
    <citation type="submission" date="2014-08" db="EMBL/GenBank/DDBJ databases">
        <authorList>
            <person name="Falentin Helene"/>
        </authorList>
    </citation>
    <scope>NUCLEOTIDE SEQUENCE</scope>
</reference>
<proteinExistence type="inferred from homology"/>
<feature type="binding site" evidence="5">
    <location>
        <begin position="183"/>
        <end position="190"/>
    </location>
    <ligand>
        <name>NAD(+)</name>
        <dbReference type="ChEBI" id="CHEBI:57540"/>
    </ligand>
</feature>
<feature type="binding site" evidence="5">
    <location>
        <position position="283"/>
    </location>
    <ligand>
        <name>NAD(+)</name>
        <dbReference type="ChEBI" id="CHEBI:57540"/>
    </ligand>
</feature>
<protein>
    <submittedName>
        <fullName evidence="9">Dihydrolipoyl dehydrogenase (E3 component of alpha keto acid dehydrogenase complexes) (Dihydrolipoamide dehydrogenase)</fullName>
        <ecNumber evidence="9">1.8.1.4</ecNumber>
    </submittedName>
</protein>
<dbReference type="InterPro" id="IPR004099">
    <property type="entry name" value="Pyr_nucl-diS_OxRdtase_dimer"/>
</dbReference>
<dbReference type="GO" id="GO:0004148">
    <property type="term" value="F:dihydrolipoyl dehydrogenase (NADH) activity"/>
    <property type="evidence" value="ECO:0007669"/>
    <property type="project" value="UniProtKB-EC"/>
</dbReference>
<evidence type="ECO:0000256" key="2">
    <source>
        <dbReference type="ARBA" id="ARBA00022630"/>
    </source>
</evidence>
<dbReference type="InterPro" id="IPR016156">
    <property type="entry name" value="FAD/NAD-linked_Rdtase_dimer_sf"/>
</dbReference>
<dbReference type="PANTHER" id="PTHR22912">
    <property type="entry name" value="DISULFIDE OXIDOREDUCTASE"/>
    <property type="match status" value="1"/>
</dbReference>
<keyword evidence="4 5" id="KW-0520">NAD</keyword>
<evidence type="ECO:0000313" key="9">
    <source>
        <dbReference type="EMBL" id="CEP26786.1"/>
    </source>
</evidence>
<evidence type="ECO:0000256" key="3">
    <source>
        <dbReference type="ARBA" id="ARBA00022827"/>
    </source>
</evidence>
<evidence type="ECO:0000256" key="6">
    <source>
        <dbReference type="PIRSR" id="PIRSR000350-4"/>
    </source>
</evidence>
<dbReference type="AlphaFoldDB" id="A0A0B7NVN2"/>
<feature type="disulfide bond" description="Redox-active" evidence="6">
    <location>
        <begin position="51"/>
        <end position="56"/>
    </location>
</feature>
<evidence type="ECO:0000259" key="7">
    <source>
        <dbReference type="Pfam" id="PF02852"/>
    </source>
</evidence>
<evidence type="ECO:0000256" key="5">
    <source>
        <dbReference type="PIRSR" id="PIRSR000350-3"/>
    </source>
</evidence>
<dbReference type="SUPFAM" id="SSF55424">
    <property type="entry name" value="FAD/NAD-linked reductases, dimerisation (C-terminal) domain"/>
    <property type="match status" value="1"/>
</dbReference>